<dbReference type="CDD" id="cd06257">
    <property type="entry name" value="DnaJ"/>
    <property type="match status" value="1"/>
</dbReference>
<feature type="domain" description="J" evidence="3">
    <location>
        <begin position="5"/>
        <end position="78"/>
    </location>
</feature>
<dbReference type="PANTHER" id="PTHR24074">
    <property type="entry name" value="CO-CHAPERONE PROTEIN DJLA"/>
    <property type="match status" value="1"/>
</dbReference>
<dbReference type="Gene3D" id="1.10.287.110">
    <property type="entry name" value="DnaJ domain"/>
    <property type="match status" value="1"/>
</dbReference>
<comment type="caution">
    <text evidence="4">The sequence shown here is derived from an EMBL/GenBank/DDBJ whole genome shotgun (WGS) entry which is preliminary data.</text>
</comment>
<proteinExistence type="predicted"/>
<gene>
    <name evidence="4" type="ORF">PROH_18505</name>
</gene>
<keyword evidence="5" id="KW-1185">Reference proteome</keyword>
<name>A0A0M2PVQ6_PROHO</name>
<dbReference type="SUPFAM" id="SSF46565">
    <property type="entry name" value="Chaperone J-domain"/>
    <property type="match status" value="1"/>
</dbReference>
<evidence type="ECO:0000256" key="1">
    <source>
        <dbReference type="PROSITE-ProRule" id="PRU00339"/>
    </source>
</evidence>
<evidence type="ECO:0000313" key="5">
    <source>
        <dbReference type="Proteomes" id="UP000034681"/>
    </source>
</evidence>
<dbReference type="PROSITE" id="PS50076">
    <property type="entry name" value="DNAJ_2"/>
    <property type="match status" value="1"/>
</dbReference>
<feature type="region of interest" description="Disordered" evidence="2">
    <location>
        <begin position="80"/>
        <end position="110"/>
    </location>
</feature>
<dbReference type="InterPro" id="IPR036869">
    <property type="entry name" value="J_dom_sf"/>
</dbReference>
<evidence type="ECO:0000313" key="4">
    <source>
        <dbReference type="EMBL" id="KKI98446.1"/>
    </source>
</evidence>
<dbReference type="Proteomes" id="UP000034681">
    <property type="component" value="Unassembled WGS sequence"/>
</dbReference>
<sequence length="224" mass="25864">MNLADCYYVLGLRPGASHREIKAAYRRLAREYHPDTNPDHAEAQAKFIQLTEAYKSLMAQVPPDNAAAAASSIYDQEPMAPRPAWNSAPSTGVKVTVSPPTTTYAPRERPEPTVVQFSPELSDMDRQLKHQSYHQLRGLLQTRRIPRAIALIEGLAQRLPQDREVRQWQAITYQRWARQLIQEKQYDKGRVYLKKALKTDPHNKSLWLEVDQEFQRLDKLYGTR</sequence>
<dbReference type="SMART" id="SM00271">
    <property type="entry name" value="DnaJ"/>
    <property type="match status" value="1"/>
</dbReference>
<dbReference type="AlphaFoldDB" id="A0A0M2PVQ6"/>
<dbReference type="eggNOG" id="COG0484">
    <property type="taxonomic scope" value="Bacteria"/>
</dbReference>
<dbReference type="PROSITE" id="PS50005">
    <property type="entry name" value="TPR"/>
    <property type="match status" value="1"/>
</dbReference>
<evidence type="ECO:0000256" key="2">
    <source>
        <dbReference type="SAM" id="MobiDB-lite"/>
    </source>
</evidence>
<dbReference type="InterPro" id="IPR050817">
    <property type="entry name" value="DjlA_DnaK_co-chaperone"/>
</dbReference>
<accession>A0A0M2PVQ6</accession>
<organism evidence="4 5">
    <name type="scientific">Prochlorothrix hollandica PCC 9006 = CALU 1027</name>
    <dbReference type="NCBI Taxonomy" id="317619"/>
    <lineage>
        <taxon>Bacteria</taxon>
        <taxon>Bacillati</taxon>
        <taxon>Cyanobacteriota</taxon>
        <taxon>Cyanophyceae</taxon>
        <taxon>Prochlorotrichales</taxon>
        <taxon>Prochlorotrichaceae</taxon>
        <taxon>Prochlorothrix</taxon>
    </lineage>
</organism>
<dbReference type="STRING" id="317619.GCA_000332315_02600"/>
<reference evidence="4" key="1">
    <citation type="submission" date="2012-04" db="EMBL/GenBank/DDBJ databases">
        <authorList>
            <person name="Borisov I.G."/>
            <person name="Ivanikova N.V."/>
            <person name="Pinevich A.V."/>
        </authorList>
    </citation>
    <scope>NUCLEOTIDE SEQUENCE</scope>
    <source>
        <strain evidence="4">CALU 1027</strain>
    </source>
</reference>
<dbReference type="EMBL" id="AJTX02000008">
    <property type="protein sequence ID" value="KKI98446.1"/>
    <property type="molecule type" value="Genomic_DNA"/>
</dbReference>
<dbReference type="PRINTS" id="PR00625">
    <property type="entry name" value="JDOMAIN"/>
</dbReference>
<dbReference type="InterPro" id="IPR019734">
    <property type="entry name" value="TPR_rpt"/>
</dbReference>
<keyword evidence="1" id="KW-0802">TPR repeat</keyword>
<dbReference type="Pfam" id="PF00226">
    <property type="entry name" value="DnaJ"/>
    <property type="match status" value="1"/>
</dbReference>
<dbReference type="InterPro" id="IPR011990">
    <property type="entry name" value="TPR-like_helical_dom_sf"/>
</dbReference>
<dbReference type="OrthoDB" id="9779889at2"/>
<protein>
    <submittedName>
        <fullName evidence="4">Molecular chaperone DnaJ</fullName>
    </submittedName>
</protein>
<dbReference type="SUPFAM" id="SSF48452">
    <property type="entry name" value="TPR-like"/>
    <property type="match status" value="1"/>
</dbReference>
<dbReference type="RefSeq" id="WP_017712939.1">
    <property type="nucleotide sequence ID" value="NZ_KB235938.1"/>
</dbReference>
<dbReference type="Gene3D" id="1.25.40.10">
    <property type="entry name" value="Tetratricopeptide repeat domain"/>
    <property type="match status" value="1"/>
</dbReference>
<feature type="repeat" description="TPR" evidence="1">
    <location>
        <begin position="170"/>
        <end position="203"/>
    </location>
</feature>
<evidence type="ECO:0000259" key="3">
    <source>
        <dbReference type="PROSITE" id="PS50076"/>
    </source>
</evidence>
<dbReference type="InterPro" id="IPR001623">
    <property type="entry name" value="DnaJ_domain"/>
</dbReference>